<proteinExistence type="predicted"/>
<dbReference type="AlphaFoldDB" id="B0DJJ6"/>
<dbReference type="OrthoDB" id="4584900at2759"/>
<dbReference type="EMBL" id="DS547114">
    <property type="protein sequence ID" value="EDR05219.1"/>
    <property type="molecule type" value="Genomic_DNA"/>
</dbReference>
<accession>B0DJJ6</accession>
<evidence type="ECO:0000256" key="1">
    <source>
        <dbReference type="SAM" id="SignalP"/>
    </source>
</evidence>
<dbReference type="KEGG" id="lbc:LACBIDRAFT_329886"/>
<dbReference type="Proteomes" id="UP000001194">
    <property type="component" value="Unassembled WGS sequence"/>
</dbReference>
<dbReference type="HOGENOM" id="CLU_066064_0_1_1"/>
<keyword evidence="3" id="KW-1185">Reference proteome</keyword>
<dbReference type="InParanoid" id="B0DJJ6"/>
<sequence>MRSLLAFFALAVSAGVSALVSPAGEPACIAEYCAGNFPNAVQPPAPTPSVPSPLDALTNAERLVRGMPLKAPVRRRSDFVRRSTPSSVPVIQVVKTVTKRGVIEVKNSTGDCLGYISKNSLSKAQLQYESAIENATTVTFPIQESSISASQVRITMEDSDEIGFPLLGLVQGANDTSVDIGSESYNQDLARGISSRFVTAVAGAVPANISNAYTNVTTLVRAAESDVWTIDLTTGNLSPQWINSNGCKLGAHPHIFQALNVSLLAAPTTVLFAQSSALYAGGNSSTFSAQFPSPITEYTLQFVETK</sequence>
<gene>
    <name evidence="2" type="ORF">LACBIDRAFT_329886</name>
</gene>
<feature type="signal peptide" evidence="1">
    <location>
        <begin position="1"/>
        <end position="18"/>
    </location>
</feature>
<evidence type="ECO:0000313" key="3">
    <source>
        <dbReference type="Proteomes" id="UP000001194"/>
    </source>
</evidence>
<dbReference type="RefSeq" id="XP_001884184.1">
    <property type="nucleotide sequence ID" value="XM_001884149.1"/>
</dbReference>
<protein>
    <submittedName>
        <fullName evidence="2">Predicted protein</fullName>
    </submittedName>
</protein>
<name>B0DJJ6_LACBS</name>
<keyword evidence="1" id="KW-0732">Signal</keyword>
<reference evidence="2 3" key="1">
    <citation type="journal article" date="2008" name="Nature">
        <title>The genome of Laccaria bicolor provides insights into mycorrhizal symbiosis.</title>
        <authorList>
            <person name="Martin F."/>
            <person name="Aerts A."/>
            <person name="Ahren D."/>
            <person name="Brun A."/>
            <person name="Danchin E.G.J."/>
            <person name="Duchaussoy F."/>
            <person name="Gibon J."/>
            <person name="Kohler A."/>
            <person name="Lindquist E."/>
            <person name="Pereda V."/>
            <person name="Salamov A."/>
            <person name="Shapiro H.J."/>
            <person name="Wuyts J."/>
            <person name="Blaudez D."/>
            <person name="Buee M."/>
            <person name="Brokstein P."/>
            <person name="Canbaeck B."/>
            <person name="Cohen D."/>
            <person name="Courty P.E."/>
            <person name="Coutinho P.M."/>
            <person name="Delaruelle C."/>
            <person name="Detter J.C."/>
            <person name="Deveau A."/>
            <person name="DiFazio S."/>
            <person name="Duplessis S."/>
            <person name="Fraissinet-Tachet L."/>
            <person name="Lucic E."/>
            <person name="Frey-Klett P."/>
            <person name="Fourrey C."/>
            <person name="Feussner I."/>
            <person name="Gay G."/>
            <person name="Grimwood J."/>
            <person name="Hoegger P.J."/>
            <person name="Jain P."/>
            <person name="Kilaru S."/>
            <person name="Labbe J."/>
            <person name="Lin Y.C."/>
            <person name="Legue V."/>
            <person name="Le Tacon F."/>
            <person name="Marmeisse R."/>
            <person name="Melayah D."/>
            <person name="Montanini B."/>
            <person name="Muratet M."/>
            <person name="Nehls U."/>
            <person name="Niculita-Hirzel H."/>
            <person name="Oudot-Le Secq M.P."/>
            <person name="Peter M."/>
            <person name="Quesneville H."/>
            <person name="Rajashekar B."/>
            <person name="Reich M."/>
            <person name="Rouhier N."/>
            <person name="Schmutz J."/>
            <person name="Yin T."/>
            <person name="Chalot M."/>
            <person name="Henrissat B."/>
            <person name="Kuees U."/>
            <person name="Lucas S."/>
            <person name="Van de Peer Y."/>
            <person name="Podila G.K."/>
            <person name="Polle A."/>
            <person name="Pukkila P.J."/>
            <person name="Richardson P.M."/>
            <person name="Rouze P."/>
            <person name="Sanders I.R."/>
            <person name="Stajich J.E."/>
            <person name="Tunlid A."/>
            <person name="Tuskan G."/>
            <person name="Grigoriev I.V."/>
        </authorList>
    </citation>
    <scope>NUCLEOTIDE SEQUENCE [LARGE SCALE GENOMIC DNA]</scope>
    <source>
        <strain evidence="3">S238N-H82 / ATCC MYA-4686</strain>
    </source>
</reference>
<organism evidence="3">
    <name type="scientific">Laccaria bicolor (strain S238N-H82 / ATCC MYA-4686)</name>
    <name type="common">Bicoloured deceiver</name>
    <name type="synonym">Laccaria laccata var. bicolor</name>
    <dbReference type="NCBI Taxonomy" id="486041"/>
    <lineage>
        <taxon>Eukaryota</taxon>
        <taxon>Fungi</taxon>
        <taxon>Dikarya</taxon>
        <taxon>Basidiomycota</taxon>
        <taxon>Agaricomycotina</taxon>
        <taxon>Agaricomycetes</taxon>
        <taxon>Agaricomycetidae</taxon>
        <taxon>Agaricales</taxon>
        <taxon>Agaricineae</taxon>
        <taxon>Hydnangiaceae</taxon>
        <taxon>Laccaria</taxon>
    </lineage>
</organism>
<dbReference type="GeneID" id="6079771"/>
<feature type="chain" id="PRO_5002748695" evidence="1">
    <location>
        <begin position="19"/>
        <end position="306"/>
    </location>
</feature>
<evidence type="ECO:0000313" key="2">
    <source>
        <dbReference type="EMBL" id="EDR05219.1"/>
    </source>
</evidence>